<reference evidence="1" key="1">
    <citation type="submission" date="2016-10" db="EMBL/GenBank/DDBJ databases">
        <authorList>
            <person name="de Groot N.N."/>
        </authorList>
    </citation>
    <scope>NUCLEOTIDE SEQUENCE</scope>
</reference>
<proteinExistence type="predicted"/>
<dbReference type="EMBL" id="FPKX01000048">
    <property type="protein sequence ID" value="SFZ98409.1"/>
    <property type="molecule type" value="Genomic_DNA"/>
</dbReference>
<gene>
    <name evidence="1" type="ORF">MNB_SV-5-1031</name>
</gene>
<accession>A0A1W1EED1</accession>
<sequence length="113" mass="13157">MCTVGVTSHIKRTLKNLKFLYQSFNNGSEKMNFIQIFHLGSITCRFSTVIPVCLIPLWIDHNSIFSLLRLNIKSKASHLHHLPGCHRRTMQNKYDVHRLTSYIFGNEIEVFPL</sequence>
<dbReference type="AlphaFoldDB" id="A0A1W1EED1"/>
<organism evidence="1">
    <name type="scientific">hydrothermal vent metagenome</name>
    <dbReference type="NCBI Taxonomy" id="652676"/>
    <lineage>
        <taxon>unclassified sequences</taxon>
        <taxon>metagenomes</taxon>
        <taxon>ecological metagenomes</taxon>
    </lineage>
</organism>
<name>A0A1W1EED1_9ZZZZ</name>
<protein>
    <submittedName>
        <fullName evidence="1">Uncharacterized protein</fullName>
    </submittedName>
</protein>
<evidence type="ECO:0000313" key="1">
    <source>
        <dbReference type="EMBL" id="SFZ98409.1"/>
    </source>
</evidence>